<dbReference type="PANTHER" id="PTHR11675:SF131">
    <property type="entry name" value="POLYPEPTIDE N-ACETYLGALACTOSAMINYLTRANSFERASE 9-RELATED"/>
    <property type="match status" value="1"/>
</dbReference>
<name>A0ABY6KKR3_9ARAC</name>
<sequence length="168" mass="19097">MDACFFLASLEHVVVQAMIIMVGKRRRLLLLCAVHLGRPLEEYVEKLPNVRLIRTGSREGLIRARLRGAAEAKGPVLTFLDSHCECTTGWLEPLLDRIARRPSTVVCPVIDVLHDDTLEYVHRSPHLALSVGGFDWNLQFNWHLAPDRVRREGRNNSWDPVRCSPLSV</sequence>
<dbReference type="Proteomes" id="UP001235939">
    <property type="component" value="Chromosome 06"/>
</dbReference>
<protein>
    <submittedName>
        <fullName evidence="3">Gly-5</fullName>
    </submittedName>
</protein>
<keyword evidence="4" id="KW-1185">Reference proteome</keyword>
<dbReference type="PANTHER" id="PTHR11675">
    <property type="entry name" value="N-ACETYLGALACTOSAMINYLTRANSFERASE"/>
    <property type="match status" value="1"/>
</dbReference>
<gene>
    <name evidence="3" type="ORF">LAZ67_6003624</name>
</gene>
<evidence type="ECO:0000313" key="3">
    <source>
        <dbReference type="EMBL" id="UYV69445.1"/>
    </source>
</evidence>
<dbReference type="Gene3D" id="3.90.550.10">
    <property type="entry name" value="Spore Coat Polysaccharide Biosynthesis Protein SpsA, Chain A"/>
    <property type="match status" value="1"/>
</dbReference>
<evidence type="ECO:0000259" key="2">
    <source>
        <dbReference type="Pfam" id="PF00535"/>
    </source>
</evidence>
<dbReference type="InterPro" id="IPR029044">
    <property type="entry name" value="Nucleotide-diphossugar_trans"/>
</dbReference>
<evidence type="ECO:0000256" key="1">
    <source>
        <dbReference type="ARBA" id="ARBA00023157"/>
    </source>
</evidence>
<evidence type="ECO:0000313" key="4">
    <source>
        <dbReference type="Proteomes" id="UP001235939"/>
    </source>
</evidence>
<keyword evidence="1" id="KW-1015">Disulfide bond</keyword>
<dbReference type="Pfam" id="PF00535">
    <property type="entry name" value="Glycos_transf_2"/>
    <property type="match status" value="1"/>
</dbReference>
<accession>A0ABY6KKR3</accession>
<feature type="domain" description="Glycosyltransferase 2-like" evidence="2">
    <location>
        <begin position="39"/>
        <end position="136"/>
    </location>
</feature>
<reference evidence="3 4" key="1">
    <citation type="submission" date="2022-01" db="EMBL/GenBank/DDBJ databases">
        <title>A chromosomal length assembly of Cordylochernes scorpioides.</title>
        <authorList>
            <person name="Zeh D."/>
            <person name="Zeh J."/>
        </authorList>
    </citation>
    <scope>NUCLEOTIDE SEQUENCE [LARGE SCALE GENOMIC DNA]</scope>
    <source>
        <strain evidence="3">IN4F17</strain>
        <tissue evidence="3">Whole Body</tissue>
    </source>
</reference>
<dbReference type="InterPro" id="IPR001173">
    <property type="entry name" value="Glyco_trans_2-like"/>
</dbReference>
<dbReference type="EMBL" id="CP092868">
    <property type="protein sequence ID" value="UYV69445.1"/>
    <property type="molecule type" value="Genomic_DNA"/>
</dbReference>
<proteinExistence type="predicted"/>
<dbReference type="SUPFAM" id="SSF53448">
    <property type="entry name" value="Nucleotide-diphospho-sugar transferases"/>
    <property type="match status" value="1"/>
</dbReference>
<organism evidence="3 4">
    <name type="scientific">Cordylochernes scorpioides</name>
    <dbReference type="NCBI Taxonomy" id="51811"/>
    <lineage>
        <taxon>Eukaryota</taxon>
        <taxon>Metazoa</taxon>
        <taxon>Ecdysozoa</taxon>
        <taxon>Arthropoda</taxon>
        <taxon>Chelicerata</taxon>
        <taxon>Arachnida</taxon>
        <taxon>Pseudoscorpiones</taxon>
        <taxon>Cheliferoidea</taxon>
        <taxon>Chernetidae</taxon>
        <taxon>Cordylochernes</taxon>
    </lineage>
</organism>